<name>A0A176VTG3_MARPO</name>
<evidence type="ECO:0000313" key="2">
    <source>
        <dbReference type="Proteomes" id="UP000077202"/>
    </source>
</evidence>
<dbReference type="Proteomes" id="UP000077202">
    <property type="component" value="Unassembled WGS sequence"/>
</dbReference>
<gene>
    <name evidence="1" type="ORF">AXG93_1660s1650</name>
</gene>
<sequence>MSALRQEETGLEHSSDKSGHYLFSGRINAARRAASPQSPQYISDASLRSTCLGYTLELTVKTRRRAVLSWSYSEKRVQTQLSSGLAKYLRYIRVILNWCLRTPISGCLAAETPAARAACPARYIATRAEDPRGRLVSSILFPK</sequence>
<reference evidence="1" key="1">
    <citation type="submission" date="2016-03" db="EMBL/GenBank/DDBJ databases">
        <title>Mechanisms controlling the formation of the plant cell surface in tip-growing cells are functionally conserved among land plants.</title>
        <authorList>
            <person name="Honkanen S."/>
            <person name="Jones V.A."/>
            <person name="Morieri G."/>
            <person name="Champion C."/>
            <person name="Hetherington A.J."/>
            <person name="Kelly S."/>
            <person name="Saint-Marcoux D."/>
            <person name="Proust H."/>
            <person name="Prescott H."/>
            <person name="Dolan L."/>
        </authorList>
    </citation>
    <scope>NUCLEOTIDE SEQUENCE [LARGE SCALE GENOMIC DNA]</scope>
    <source>
        <tissue evidence="1">Whole gametophyte</tissue>
    </source>
</reference>
<organism evidence="1 2">
    <name type="scientific">Marchantia polymorpha subsp. ruderalis</name>
    <dbReference type="NCBI Taxonomy" id="1480154"/>
    <lineage>
        <taxon>Eukaryota</taxon>
        <taxon>Viridiplantae</taxon>
        <taxon>Streptophyta</taxon>
        <taxon>Embryophyta</taxon>
        <taxon>Marchantiophyta</taxon>
        <taxon>Marchantiopsida</taxon>
        <taxon>Marchantiidae</taxon>
        <taxon>Marchantiales</taxon>
        <taxon>Marchantiaceae</taxon>
        <taxon>Marchantia</taxon>
    </lineage>
</organism>
<protein>
    <submittedName>
        <fullName evidence="1">Uncharacterized protein</fullName>
    </submittedName>
</protein>
<keyword evidence="2" id="KW-1185">Reference proteome</keyword>
<comment type="caution">
    <text evidence="1">The sequence shown here is derived from an EMBL/GenBank/DDBJ whole genome shotgun (WGS) entry which is preliminary data.</text>
</comment>
<evidence type="ECO:0000313" key="1">
    <source>
        <dbReference type="EMBL" id="OAE23405.1"/>
    </source>
</evidence>
<dbReference type="AlphaFoldDB" id="A0A176VTG3"/>
<accession>A0A176VTG3</accession>
<proteinExistence type="predicted"/>
<dbReference type="EMBL" id="LVLJ01002842">
    <property type="protein sequence ID" value="OAE23405.1"/>
    <property type="molecule type" value="Genomic_DNA"/>
</dbReference>